<keyword evidence="3 5" id="KW-1133">Transmembrane helix</keyword>
<gene>
    <name evidence="6" type="ORF">GOEFS_054_00540</name>
</gene>
<evidence type="ECO:0000256" key="2">
    <source>
        <dbReference type="ARBA" id="ARBA00022692"/>
    </source>
</evidence>
<organism evidence="6 7">
    <name type="scientific">Gordonia effusa NBRC 100432</name>
    <dbReference type="NCBI Taxonomy" id="1077974"/>
    <lineage>
        <taxon>Bacteria</taxon>
        <taxon>Bacillati</taxon>
        <taxon>Actinomycetota</taxon>
        <taxon>Actinomycetes</taxon>
        <taxon>Mycobacteriales</taxon>
        <taxon>Gordoniaceae</taxon>
        <taxon>Gordonia</taxon>
    </lineage>
</organism>
<comment type="subcellular location">
    <subcellularLocation>
        <location evidence="1">Endomembrane system</location>
        <topology evidence="1">Multi-pass membrane protein</topology>
    </subcellularLocation>
</comment>
<evidence type="ECO:0000313" key="6">
    <source>
        <dbReference type="EMBL" id="GAB18440.1"/>
    </source>
</evidence>
<dbReference type="Gene3D" id="1.20.120.1630">
    <property type="match status" value="1"/>
</dbReference>
<evidence type="ECO:0000256" key="3">
    <source>
        <dbReference type="ARBA" id="ARBA00022989"/>
    </source>
</evidence>
<sequence length="431" mass="46421">MTPDVGALRPLLVVIPLVLAGGLWLVVNDIRRRSAAILALLWNLIGLTGLNVLATSVGWWSFDAASPNLLGTPVDLLLAWAILWSVIPVLATRWVPLTYAVVALIVLDVYAMPAMHPVVELRGDWWWGELIAVVTCLLPSSILGALTIRREVLAVRVGLQVVLFTALLVVAIPALCYELRSRSGFLAPPSDWQLHIGGVWDIVAIQVAGVIALAALAAVAEFARAGGTPWPWDPPSRVVTVGPYAYLTNPMQLCATLLIAIAGLVLWIPLMFIAAVGAAAFSAGVAAYVEDEALDRRFGDDWSSYRNAVPTWLPRWRPAPSKEPAKVYIARGCDPCSDLAAWIIARRPVGLEVLAAEGYPQPLRRIRYLHATGVKLDGVRAVAAVMAHLNLAWAMTGWVIGTPGISHLVQLLIDASGGQARDIPTTKTETE</sequence>
<feature type="transmembrane region" description="Helical" evidence="5">
    <location>
        <begin position="153"/>
        <end position="175"/>
    </location>
</feature>
<evidence type="ECO:0000256" key="5">
    <source>
        <dbReference type="SAM" id="Phobius"/>
    </source>
</evidence>
<evidence type="ECO:0008006" key="8">
    <source>
        <dbReference type="Google" id="ProtNLM"/>
    </source>
</evidence>
<dbReference type="InterPro" id="IPR007318">
    <property type="entry name" value="Phopholipid_MeTrfase"/>
</dbReference>
<dbReference type="Proteomes" id="UP000035034">
    <property type="component" value="Unassembled WGS sequence"/>
</dbReference>
<feature type="transmembrane region" description="Helical" evidence="5">
    <location>
        <begin position="125"/>
        <end position="146"/>
    </location>
</feature>
<name>H0R039_9ACTN</name>
<dbReference type="GO" id="GO:0012505">
    <property type="term" value="C:endomembrane system"/>
    <property type="evidence" value="ECO:0007669"/>
    <property type="project" value="UniProtKB-SubCell"/>
</dbReference>
<feature type="transmembrane region" description="Helical" evidence="5">
    <location>
        <begin position="6"/>
        <end position="27"/>
    </location>
</feature>
<feature type="transmembrane region" description="Helical" evidence="5">
    <location>
        <begin position="94"/>
        <end position="113"/>
    </location>
</feature>
<evidence type="ECO:0000256" key="1">
    <source>
        <dbReference type="ARBA" id="ARBA00004127"/>
    </source>
</evidence>
<feature type="transmembrane region" description="Helical" evidence="5">
    <location>
        <begin position="39"/>
        <end position="62"/>
    </location>
</feature>
<evidence type="ECO:0000256" key="4">
    <source>
        <dbReference type="ARBA" id="ARBA00023136"/>
    </source>
</evidence>
<dbReference type="AlphaFoldDB" id="H0R039"/>
<evidence type="ECO:0000313" key="7">
    <source>
        <dbReference type="Proteomes" id="UP000035034"/>
    </source>
</evidence>
<feature type="transmembrane region" description="Helical" evidence="5">
    <location>
        <begin position="195"/>
        <end position="223"/>
    </location>
</feature>
<reference evidence="6 7" key="1">
    <citation type="submission" date="2011-12" db="EMBL/GenBank/DDBJ databases">
        <title>Whole genome shotgun sequence of Gordonia effusa NBRC 100432.</title>
        <authorList>
            <person name="Yoshida I."/>
            <person name="Takarada H."/>
            <person name="Hosoyama A."/>
            <person name="Tsuchikane K."/>
            <person name="Katsumata H."/>
            <person name="Yamazaki S."/>
            <person name="Fujita N."/>
        </authorList>
    </citation>
    <scope>NUCLEOTIDE SEQUENCE [LARGE SCALE GENOMIC DNA]</scope>
    <source>
        <strain evidence="6 7">NBRC 100432</strain>
    </source>
</reference>
<keyword evidence="4 5" id="KW-0472">Membrane</keyword>
<dbReference type="STRING" id="1077974.GOEFS_054_00540"/>
<protein>
    <recommendedName>
        <fullName evidence="8">Phospholipid methyltransferase</fullName>
    </recommendedName>
</protein>
<keyword evidence="2 5" id="KW-0812">Transmembrane</keyword>
<dbReference type="eggNOG" id="COG2020">
    <property type="taxonomic scope" value="Bacteria"/>
</dbReference>
<dbReference type="RefSeq" id="WP_007317777.1">
    <property type="nucleotide sequence ID" value="NZ_BAEH01000054.1"/>
</dbReference>
<keyword evidence="7" id="KW-1185">Reference proteome</keyword>
<feature type="transmembrane region" description="Helical" evidence="5">
    <location>
        <begin position="68"/>
        <end position="87"/>
    </location>
</feature>
<proteinExistence type="predicted"/>
<dbReference type="Pfam" id="PF04191">
    <property type="entry name" value="PEMT"/>
    <property type="match status" value="1"/>
</dbReference>
<accession>H0R039</accession>
<dbReference type="OrthoDB" id="941586at2"/>
<dbReference type="EMBL" id="BAEH01000054">
    <property type="protein sequence ID" value="GAB18440.1"/>
    <property type="molecule type" value="Genomic_DNA"/>
</dbReference>
<comment type="caution">
    <text evidence="6">The sequence shown here is derived from an EMBL/GenBank/DDBJ whole genome shotgun (WGS) entry which is preliminary data.</text>
</comment>